<evidence type="ECO:0008006" key="4">
    <source>
        <dbReference type="Google" id="ProtNLM"/>
    </source>
</evidence>
<dbReference type="RefSeq" id="WP_354617191.1">
    <property type="nucleotide sequence ID" value="NZ_JBEWYP010000001.1"/>
</dbReference>
<feature type="transmembrane region" description="Helical" evidence="1">
    <location>
        <begin position="81"/>
        <end position="97"/>
    </location>
</feature>
<keyword evidence="3" id="KW-1185">Reference proteome</keyword>
<feature type="transmembrane region" description="Helical" evidence="1">
    <location>
        <begin position="109"/>
        <end position="132"/>
    </location>
</feature>
<keyword evidence="1" id="KW-1133">Transmembrane helix</keyword>
<protein>
    <recommendedName>
        <fullName evidence="4">Major facilitator superfamily (MFS) profile domain-containing protein</fullName>
    </recommendedName>
</protein>
<keyword evidence="1" id="KW-0472">Membrane</keyword>
<name>A0ABV2TV34_9FLAO</name>
<gene>
    <name evidence="2" type="ORF">ABXZ32_02960</name>
</gene>
<evidence type="ECO:0000256" key="1">
    <source>
        <dbReference type="SAM" id="Phobius"/>
    </source>
</evidence>
<sequence length="139" mass="14675">MQFLKRLLLGACAGLVSGTIILGIGGRLAMRLIAMLGGLPGGFSWGGSLEVVALGLLIGLLSGALFGLIEKLGFQKRAYSGLLYGALVFGSIIILPIEGKGAAAGFPKLLLIIYLIFGNLFLLYGWALASLFDHWYSRT</sequence>
<proteinExistence type="predicted"/>
<accession>A0ABV2TV34</accession>
<dbReference type="EMBL" id="JBEWYP010000001">
    <property type="protein sequence ID" value="MET7028335.1"/>
    <property type="molecule type" value="Genomic_DNA"/>
</dbReference>
<evidence type="ECO:0000313" key="3">
    <source>
        <dbReference type="Proteomes" id="UP001549773"/>
    </source>
</evidence>
<organism evidence="2 3">
    <name type="scientific">Sediminicola luteus</name>
    <dbReference type="NCBI Taxonomy" id="319238"/>
    <lineage>
        <taxon>Bacteria</taxon>
        <taxon>Pseudomonadati</taxon>
        <taxon>Bacteroidota</taxon>
        <taxon>Flavobacteriia</taxon>
        <taxon>Flavobacteriales</taxon>
        <taxon>Flavobacteriaceae</taxon>
        <taxon>Sediminicola</taxon>
    </lineage>
</organism>
<comment type="caution">
    <text evidence="2">The sequence shown here is derived from an EMBL/GenBank/DDBJ whole genome shotgun (WGS) entry which is preliminary data.</text>
</comment>
<reference evidence="2 3" key="1">
    <citation type="submission" date="2024-07" db="EMBL/GenBank/DDBJ databases">
        <title>The genome sequence of type strain Sediminicola luteus GDMCC 1.2596T.</title>
        <authorList>
            <person name="Liu Y."/>
        </authorList>
    </citation>
    <scope>NUCLEOTIDE SEQUENCE [LARGE SCALE GENOMIC DNA]</scope>
    <source>
        <strain evidence="2 3">GDMCC 1.2596</strain>
    </source>
</reference>
<keyword evidence="1" id="KW-0812">Transmembrane</keyword>
<dbReference type="Proteomes" id="UP001549773">
    <property type="component" value="Unassembled WGS sequence"/>
</dbReference>
<feature type="transmembrane region" description="Helical" evidence="1">
    <location>
        <begin position="49"/>
        <end position="69"/>
    </location>
</feature>
<feature type="transmembrane region" description="Helical" evidence="1">
    <location>
        <begin position="7"/>
        <end position="29"/>
    </location>
</feature>
<evidence type="ECO:0000313" key="2">
    <source>
        <dbReference type="EMBL" id="MET7028335.1"/>
    </source>
</evidence>